<gene>
    <name evidence="13" type="ORF">SAMN04488524_2203</name>
</gene>
<dbReference type="InterPro" id="IPR008969">
    <property type="entry name" value="CarboxyPept-like_regulatory"/>
</dbReference>
<dbReference type="EMBL" id="FWXT01000001">
    <property type="protein sequence ID" value="SMC70297.1"/>
    <property type="molecule type" value="Genomic_DNA"/>
</dbReference>
<dbReference type="InterPro" id="IPR000531">
    <property type="entry name" value="Beta-barrel_TonB"/>
</dbReference>
<dbReference type="OrthoDB" id="9768177at2"/>
<dbReference type="NCBIfam" id="TIGR04057">
    <property type="entry name" value="SusC_RagA_signa"/>
    <property type="match status" value="1"/>
</dbReference>
<evidence type="ECO:0000256" key="1">
    <source>
        <dbReference type="ARBA" id="ARBA00004571"/>
    </source>
</evidence>
<evidence type="ECO:0000259" key="11">
    <source>
        <dbReference type="Pfam" id="PF00593"/>
    </source>
</evidence>
<dbReference type="SUPFAM" id="SSF56935">
    <property type="entry name" value="Porins"/>
    <property type="match status" value="1"/>
</dbReference>
<dbReference type="PROSITE" id="PS52016">
    <property type="entry name" value="TONB_DEPENDENT_REC_3"/>
    <property type="match status" value="1"/>
</dbReference>
<feature type="domain" description="TonB-dependent receptor plug" evidence="12">
    <location>
        <begin position="120"/>
        <end position="242"/>
    </location>
</feature>
<comment type="subcellular location">
    <subcellularLocation>
        <location evidence="1 8">Cell outer membrane</location>
        <topology evidence="1 8">Multi-pass membrane protein</topology>
    </subcellularLocation>
</comment>
<evidence type="ECO:0000256" key="10">
    <source>
        <dbReference type="SAM" id="SignalP"/>
    </source>
</evidence>
<keyword evidence="14" id="KW-1185">Reference proteome</keyword>
<evidence type="ECO:0000256" key="6">
    <source>
        <dbReference type="ARBA" id="ARBA00023136"/>
    </source>
</evidence>
<dbReference type="Gene3D" id="2.60.40.1120">
    <property type="entry name" value="Carboxypeptidase-like, regulatory domain"/>
    <property type="match status" value="1"/>
</dbReference>
<dbReference type="SUPFAM" id="SSF49464">
    <property type="entry name" value="Carboxypeptidase regulatory domain-like"/>
    <property type="match status" value="1"/>
</dbReference>
<dbReference type="InterPro" id="IPR023997">
    <property type="entry name" value="TonB-dep_OMP_SusC/RagA_CS"/>
</dbReference>
<dbReference type="InterPro" id="IPR037066">
    <property type="entry name" value="Plug_dom_sf"/>
</dbReference>
<organism evidence="13 14">
    <name type="scientific">Pedobacter africanus</name>
    <dbReference type="NCBI Taxonomy" id="151894"/>
    <lineage>
        <taxon>Bacteria</taxon>
        <taxon>Pseudomonadati</taxon>
        <taxon>Bacteroidota</taxon>
        <taxon>Sphingobacteriia</taxon>
        <taxon>Sphingobacteriales</taxon>
        <taxon>Sphingobacteriaceae</taxon>
        <taxon>Pedobacter</taxon>
    </lineage>
</organism>
<keyword evidence="6 8" id="KW-0472">Membrane</keyword>
<dbReference type="Pfam" id="PF07715">
    <property type="entry name" value="Plug"/>
    <property type="match status" value="1"/>
</dbReference>
<keyword evidence="7 8" id="KW-0998">Cell outer membrane</keyword>
<keyword evidence="2 8" id="KW-0813">Transport</keyword>
<dbReference type="RefSeq" id="WP_084238398.1">
    <property type="nucleotide sequence ID" value="NZ_FWXT01000001.1"/>
</dbReference>
<feature type="chain" id="PRO_5013071547" evidence="10">
    <location>
        <begin position="22"/>
        <end position="1082"/>
    </location>
</feature>
<protein>
    <submittedName>
        <fullName evidence="13">TonB-linked outer membrane protein, SusC/RagA family</fullName>
    </submittedName>
</protein>
<comment type="similarity">
    <text evidence="8 9">Belongs to the TonB-dependent receptor family.</text>
</comment>
<dbReference type="Pfam" id="PF00593">
    <property type="entry name" value="TonB_dep_Rec_b-barrel"/>
    <property type="match status" value="1"/>
</dbReference>
<dbReference type="InterPro" id="IPR039426">
    <property type="entry name" value="TonB-dep_rcpt-like"/>
</dbReference>
<dbReference type="GO" id="GO:0009279">
    <property type="term" value="C:cell outer membrane"/>
    <property type="evidence" value="ECO:0007669"/>
    <property type="project" value="UniProtKB-SubCell"/>
</dbReference>
<evidence type="ECO:0000256" key="2">
    <source>
        <dbReference type="ARBA" id="ARBA00022448"/>
    </source>
</evidence>
<reference evidence="14" key="1">
    <citation type="submission" date="2017-04" db="EMBL/GenBank/DDBJ databases">
        <authorList>
            <person name="Varghese N."/>
            <person name="Submissions S."/>
        </authorList>
    </citation>
    <scope>NUCLEOTIDE SEQUENCE [LARGE SCALE GENOMIC DNA]</scope>
    <source>
        <strain evidence="14">DSM 12126</strain>
    </source>
</reference>
<keyword evidence="4 8" id="KW-0812">Transmembrane</keyword>
<keyword evidence="10" id="KW-0732">Signal</keyword>
<evidence type="ECO:0000256" key="3">
    <source>
        <dbReference type="ARBA" id="ARBA00022452"/>
    </source>
</evidence>
<dbReference type="InterPro" id="IPR036942">
    <property type="entry name" value="Beta-barrel_TonB_sf"/>
</dbReference>
<dbReference type="Gene3D" id="2.40.170.20">
    <property type="entry name" value="TonB-dependent receptor, beta-barrel domain"/>
    <property type="match status" value="1"/>
</dbReference>
<sequence>MKRLVQSLFILLSLAGFSAMAQNRTITGTVTAKDDGLPLPGVSVKIQNSTGGTTTGGDGKYALSIPSGEVTLAFSYLGYLTEVKTVGSSNVLNVVLSPDDRMLSEVVVTTFGIERKTKAIGYTASTLTNAQLAQKSEPDPLRALTGKVAGVNIIASNGVPGSATNITIRGNTSFLGNNKPLMVVDGIPFNNSSDQSGASTLVNNNAVSNRAVDLDPNNIESVVVIKSAAAAALYGSRAANGVILITTKTGKSGGNKKGFEVSLLSSYAFENVASLPDYQNKYGAGSEFNYSNANGSWGPAFNSPSIYPQGNGIAADGTIPHWYAGNAAFPQFPAGTRAPYQAYPNNVKDFFQTGSVFENQIQMSSGGEKGNFTVSASKSKNDGVIDFSDFVRSTLNVGGNMKLNDKLTVMGTLSYVNSKQDGLILGAQNGVGQASAFARTMYFARNWNLSDFSQMPYQNPVTLGQVFPVAGVDNPYWSIRNNTYKSDVNRVYGNVGASYDINSWLNLNYKIGLNQFSDTRIRTIRRGSVGASGIGEVTNDDIYNQEIESTFLATVTRQLTPDLGFKGILGHNVNQQTRKRQSVVGTNMVVFDIDDIDNTANVLPNGGIYTQRRLIGAFADVQLDYKSYLFLNLTGRNDWSSTLPKSNRSFFYWGANASFVFSELIRDKTPWLSYGKIRANWAKVGNDATPYQLIPTYTVNPVLGNNASNLTFPFLGVSAGTAGNQLSDPNLTPEFTTEREVGLELRFLNDRIGIDATYYDKKSTNQIAGITVAATSGFTSKLTNFGEMRNRGFELGLDLNPFKTSDGFSWNIYGVFSANRNKVVSLTEGLNEISVVPGFGDPAVVLRPGRPYGILVGSKTAKDSEGNVLINRVTGLMIKVPNMEIGDPNPKFIAGLTNTFSYKGISLGVVVDYRHGGDLYSGTVGQLLGRGVTTDTDDRLTPKIIKGFYGDPSPPFQPILDGNGNKIPNQVQTTTNDLYFNANGLSGQNDLLIFDASVFRLREISLGYMIPKKWIEKTPISSLNVSLTARNLYFYAPNFPKGTNFDPETSTYGAADTRNISGIEYTNAPSTRRFGLNLRATF</sequence>
<dbReference type="AlphaFoldDB" id="A0A1W2BBD4"/>
<dbReference type="Gene3D" id="2.170.130.10">
    <property type="entry name" value="TonB-dependent receptor, plug domain"/>
    <property type="match status" value="1"/>
</dbReference>
<evidence type="ECO:0000313" key="13">
    <source>
        <dbReference type="EMBL" id="SMC70297.1"/>
    </source>
</evidence>
<dbReference type="STRING" id="151894.SAMN04488524_2203"/>
<dbReference type="NCBIfam" id="TIGR04056">
    <property type="entry name" value="OMP_RagA_SusC"/>
    <property type="match status" value="1"/>
</dbReference>
<feature type="domain" description="TonB-dependent receptor-like beta-barrel" evidence="11">
    <location>
        <begin position="448"/>
        <end position="817"/>
    </location>
</feature>
<evidence type="ECO:0000256" key="9">
    <source>
        <dbReference type="RuleBase" id="RU003357"/>
    </source>
</evidence>
<evidence type="ECO:0000256" key="4">
    <source>
        <dbReference type="ARBA" id="ARBA00022692"/>
    </source>
</evidence>
<evidence type="ECO:0000313" key="14">
    <source>
        <dbReference type="Proteomes" id="UP000192756"/>
    </source>
</evidence>
<evidence type="ECO:0000256" key="8">
    <source>
        <dbReference type="PROSITE-ProRule" id="PRU01360"/>
    </source>
</evidence>
<feature type="signal peptide" evidence="10">
    <location>
        <begin position="1"/>
        <end position="21"/>
    </location>
</feature>
<keyword evidence="3 8" id="KW-1134">Transmembrane beta strand</keyword>
<evidence type="ECO:0000259" key="12">
    <source>
        <dbReference type="Pfam" id="PF07715"/>
    </source>
</evidence>
<accession>A0A1W2BBD4</accession>
<dbReference type="Proteomes" id="UP000192756">
    <property type="component" value="Unassembled WGS sequence"/>
</dbReference>
<evidence type="ECO:0000256" key="7">
    <source>
        <dbReference type="ARBA" id="ARBA00023237"/>
    </source>
</evidence>
<dbReference type="InterPro" id="IPR023996">
    <property type="entry name" value="TonB-dep_OMP_SusC/RagA"/>
</dbReference>
<proteinExistence type="inferred from homology"/>
<dbReference type="Pfam" id="PF13715">
    <property type="entry name" value="CarbopepD_reg_2"/>
    <property type="match status" value="1"/>
</dbReference>
<dbReference type="InterPro" id="IPR012910">
    <property type="entry name" value="Plug_dom"/>
</dbReference>
<evidence type="ECO:0000256" key="5">
    <source>
        <dbReference type="ARBA" id="ARBA00023077"/>
    </source>
</evidence>
<name>A0A1W2BBD4_9SPHI</name>
<keyword evidence="5 9" id="KW-0798">TonB box</keyword>